<evidence type="ECO:0000259" key="3">
    <source>
        <dbReference type="PROSITE" id="PS50041"/>
    </source>
</evidence>
<dbReference type="Ensembl" id="ENSAOCT00000013376.2">
    <property type="protein sequence ID" value="ENSAOCP00000001350.2"/>
    <property type="gene ID" value="ENSAOCG00000004322.2"/>
</dbReference>
<dbReference type="SMART" id="SM00060">
    <property type="entry name" value="FN3"/>
    <property type="match status" value="5"/>
</dbReference>
<dbReference type="SUPFAM" id="SSF56436">
    <property type="entry name" value="C-type lectin-like"/>
    <property type="match status" value="1"/>
</dbReference>
<feature type="domain" description="Fibronectin type-III" evidence="4">
    <location>
        <begin position="392"/>
        <end position="482"/>
    </location>
</feature>
<keyword evidence="2" id="KW-0732">Signal</keyword>
<dbReference type="InterPro" id="IPR013783">
    <property type="entry name" value="Ig-like_fold"/>
</dbReference>
<dbReference type="Gene3D" id="2.60.40.10">
    <property type="entry name" value="Immunoglobulins"/>
    <property type="match status" value="5"/>
</dbReference>
<dbReference type="AlphaFoldDB" id="A0A3Q1AJR0"/>
<evidence type="ECO:0000259" key="4">
    <source>
        <dbReference type="PROSITE" id="PS50853"/>
    </source>
</evidence>
<dbReference type="OMA" id="NWYPGWP"/>
<dbReference type="InterPro" id="IPR050991">
    <property type="entry name" value="ECM_Regulatory_Proteins"/>
</dbReference>
<dbReference type="Proteomes" id="UP001501940">
    <property type="component" value="Chromosome 23"/>
</dbReference>
<evidence type="ECO:0000313" key="5">
    <source>
        <dbReference type="Ensembl" id="ENSAOCP00000001350.2"/>
    </source>
</evidence>
<keyword evidence="6" id="KW-1185">Reference proteome</keyword>
<dbReference type="PANTHER" id="PTHR46708">
    <property type="entry name" value="TENASCIN"/>
    <property type="match status" value="1"/>
</dbReference>
<dbReference type="Gene3D" id="3.10.100.10">
    <property type="entry name" value="Mannose-Binding Protein A, subunit A"/>
    <property type="match status" value="1"/>
</dbReference>
<proteinExistence type="predicted"/>
<organism evidence="5 6">
    <name type="scientific">Amphiprion ocellaris</name>
    <name type="common">Clown anemonefish</name>
    <dbReference type="NCBI Taxonomy" id="80972"/>
    <lineage>
        <taxon>Eukaryota</taxon>
        <taxon>Metazoa</taxon>
        <taxon>Chordata</taxon>
        <taxon>Craniata</taxon>
        <taxon>Vertebrata</taxon>
        <taxon>Euteleostomi</taxon>
        <taxon>Actinopterygii</taxon>
        <taxon>Neopterygii</taxon>
        <taxon>Teleostei</taxon>
        <taxon>Neoteleostei</taxon>
        <taxon>Acanthomorphata</taxon>
        <taxon>Ovalentaria</taxon>
        <taxon>Pomacentridae</taxon>
        <taxon>Amphiprion</taxon>
    </lineage>
</organism>
<sequence>MEKFQDKVCVLICWALMVMYNTAERQYFIQNNSLTWNEARNYCQVCFTDLVTLSHDNIEVIVKRLSSQHWIGLRKSFNSTSNYTGNISMSWSHWSNGEPLTFQNWYPGWPLFKPSVPDGDCCGCSCNEAAAATDNTDLNVTDFTTFWETITDNMTITEDYMNATSSVFTDATLMMTTPLPTPAVSVTSDGYIEDSCVAMFSFGPWVEKNCLELLPFICYEDHSPGYFKVNVTSITSESATVTWQQLPGGISHYRVGVKGDKELTDSKTDRTYNLVNLTAGTCYVVHVFPVKCERELNPGNVAFYTKPNKVENFTVTRVTETSIQVNWSKPAGNMDFYVLRVGSRHLNITTEGGEVDGLTPGSCYTLTVLSGVNDYSMWSEESNITAYTKPCTVSNLSVSDNTKHSVFLHWDPPVGDFTGFLVKAINSTDDVLFEVEVNRTVCQVPVTNLPMGTEITLVVLALANNSLQGDNTTILTYTAPGPISNLTVITSHSSLNATWTINEGNDSYFTVKLLLDGKLEEPGRNVTEARVTFDDLKTAANYTVVVYAVSGHLKSLPMEVSNFTLPSPPTNAIATFVNKSTITFKWTAPENIAKATYLVKLSSDFYGQSWSANITNKTSYTFSNLTSGTKYCFEVYVLGGELTSPPERNCTVKTEPEERQISLSMLCSSAISLHCDESATRTHVFEQLHDHFSKLLKDDIVWALEATEE</sequence>
<dbReference type="InterPro" id="IPR001304">
    <property type="entry name" value="C-type_lectin-like"/>
</dbReference>
<dbReference type="InterPro" id="IPR016186">
    <property type="entry name" value="C-type_lectin-like/link_sf"/>
</dbReference>
<keyword evidence="1" id="KW-0677">Repeat</keyword>
<feature type="domain" description="Fibronectin type-III" evidence="4">
    <location>
        <begin position="223"/>
        <end position="309"/>
    </location>
</feature>
<dbReference type="PANTHER" id="PTHR46708:SF11">
    <property type="entry name" value="RECEPTOR-TYPE TYROSINE-PROTEIN PHOSPHATASE ETA-LIKE"/>
    <property type="match status" value="1"/>
</dbReference>
<name>A0A3Q1AJR0_AMPOC</name>
<dbReference type="SMART" id="SM00034">
    <property type="entry name" value="CLECT"/>
    <property type="match status" value="1"/>
</dbReference>
<accession>A0A3Q1AJR0</accession>
<dbReference type="InterPro" id="IPR016187">
    <property type="entry name" value="CTDL_fold"/>
</dbReference>
<dbReference type="RefSeq" id="XP_054863900.1">
    <property type="nucleotide sequence ID" value="XM_055007925.1"/>
</dbReference>
<dbReference type="InterPro" id="IPR003961">
    <property type="entry name" value="FN3_dom"/>
</dbReference>
<evidence type="ECO:0000313" key="6">
    <source>
        <dbReference type="Proteomes" id="UP001501940"/>
    </source>
</evidence>
<protein>
    <submittedName>
        <fullName evidence="5">Uncharacterized protein</fullName>
    </submittedName>
</protein>
<dbReference type="CDD" id="cd00063">
    <property type="entry name" value="FN3"/>
    <property type="match status" value="5"/>
</dbReference>
<dbReference type="GeneTree" id="ENSGT00940000168324"/>
<dbReference type="PROSITE" id="PS50853">
    <property type="entry name" value="FN3"/>
    <property type="match status" value="3"/>
</dbReference>
<dbReference type="InterPro" id="IPR036116">
    <property type="entry name" value="FN3_sf"/>
</dbReference>
<feature type="chain" id="PRO_5043456150" evidence="2">
    <location>
        <begin position="26"/>
        <end position="709"/>
    </location>
</feature>
<reference evidence="5" key="3">
    <citation type="submission" date="2025-09" db="UniProtKB">
        <authorList>
            <consortium name="Ensembl"/>
        </authorList>
    </citation>
    <scope>IDENTIFICATION</scope>
</reference>
<reference evidence="5 6" key="1">
    <citation type="submission" date="2022-01" db="EMBL/GenBank/DDBJ databases">
        <title>A chromosome-scale genome assembly of the false clownfish, Amphiprion ocellaris.</title>
        <authorList>
            <person name="Ryu T."/>
        </authorList>
    </citation>
    <scope>NUCLEOTIDE SEQUENCE [LARGE SCALE GENOMIC DNA]</scope>
</reference>
<feature type="domain" description="Fibronectin type-III" evidence="4">
    <location>
        <begin position="568"/>
        <end position="657"/>
    </location>
</feature>
<dbReference type="PROSITE" id="PS50041">
    <property type="entry name" value="C_TYPE_LECTIN_2"/>
    <property type="match status" value="1"/>
</dbReference>
<dbReference type="STRING" id="80972.ENSAOCP00000001350"/>
<evidence type="ECO:0000256" key="2">
    <source>
        <dbReference type="SAM" id="SignalP"/>
    </source>
</evidence>
<feature type="signal peptide" evidence="2">
    <location>
        <begin position="1"/>
        <end position="25"/>
    </location>
</feature>
<reference evidence="5" key="2">
    <citation type="submission" date="2025-08" db="UniProtKB">
        <authorList>
            <consortium name="Ensembl"/>
        </authorList>
    </citation>
    <scope>IDENTIFICATION</scope>
</reference>
<evidence type="ECO:0000256" key="1">
    <source>
        <dbReference type="ARBA" id="ARBA00022737"/>
    </source>
</evidence>
<dbReference type="Pfam" id="PF00041">
    <property type="entry name" value="fn3"/>
    <property type="match status" value="5"/>
</dbReference>
<dbReference type="SUPFAM" id="SSF49265">
    <property type="entry name" value="Fibronectin type III"/>
    <property type="match status" value="3"/>
</dbReference>
<feature type="domain" description="C-type lectin" evidence="3">
    <location>
        <begin position="22"/>
        <end position="121"/>
    </location>
</feature>
<dbReference type="GeneID" id="111577211"/>